<dbReference type="Proteomes" id="UP000076998">
    <property type="component" value="Unassembled WGS sequence"/>
</dbReference>
<dbReference type="InterPro" id="IPR014825">
    <property type="entry name" value="DNA_alkylation"/>
</dbReference>
<evidence type="ECO:0000313" key="2">
    <source>
        <dbReference type="Proteomes" id="UP000076998"/>
    </source>
</evidence>
<dbReference type="Pfam" id="PF08713">
    <property type="entry name" value="DNA_alkylation"/>
    <property type="match status" value="1"/>
</dbReference>
<reference evidence="1 2" key="1">
    <citation type="submission" date="2016-02" db="EMBL/GenBank/DDBJ databases">
        <authorList>
            <person name="Wen L."/>
            <person name="He K."/>
            <person name="Yang H."/>
        </authorList>
    </citation>
    <scope>NUCLEOTIDE SEQUENCE [LARGE SCALE GENOMIC DNA]</scope>
    <source>
        <strain evidence="1 2">CD11_3</strain>
    </source>
</reference>
<protein>
    <submittedName>
        <fullName evidence="1">DNA alkylation repair protein</fullName>
    </submittedName>
</protein>
<accession>A0A177KDW3</accession>
<dbReference type="EMBL" id="LSTV01000001">
    <property type="protein sequence ID" value="OAH51600.1"/>
    <property type="molecule type" value="Genomic_DNA"/>
</dbReference>
<name>A0A177KDW3_9MICO</name>
<evidence type="ECO:0000313" key="1">
    <source>
        <dbReference type="EMBL" id="OAH51600.1"/>
    </source>
</evidence>
<organism evidence="1 2">
    <name type="scientific">Microbacterium oleivorans</name>
    <dbReference type="NCBI Taxonomy" id="273677"/>
    <lineage>
        <taxon>Bacteria</taxon>
        <taxon>Bacillati</taxon>
        <taxon>Actinomycetota</taxon>
        <taxon>Actinomycetes</taxon>
        <taxon>Micrococcales</taxon>
        <taxon>Microbacteriaceae</taxon>
        <taxon>Microbacterium</taxon>
    </lineage>
</organism>
<dbReference type="RefSeq" id="WP_064002108.1">
    <property type="nucleotide sequence ID" value="NZ_LSTV01000001.1"/>
</dbReference>
<gene>
    <name evidence="1" type="ORF">AYL44_04975</name>
</gene>
<dbReference type="SUPFAM" id="SSF48371">
    <property type="entry name" value="ARM repeat"/>
    <property type="match status" value="1"/>
</dbReference>
<sequence>MHRVDVIRSRLRAAADPSRAAGQQAYMKSDLPFLGVRVPETRRIARAAVAGETDPLRILDDARELWDAASHREERYAAMMLLAVPPARADLRIVPLVEHMVRTGRWWDVTDELSGRVRELLDEHPRDGDALVRGWCVSEELWLRRLAILSQLGRRERTDLRLLTDALEPNLRDGEFFIRKAIGWALRDAARAYPEWVSAYVAAHALSPLSRREALKHL</sequence>
<comment type="caution">
    <text evidence="1">The sequence shown here is derived from an EMBL/GenBank/DDBJ whole genome shotgun (WGS) entry which is preliminary data.</text>
</comment>
<dbReference type="AlphaFoldDB" id="A0A177KDW3"/>
<proteinExistence type="predicted"/>
<dbReference type="OrthoDB" id="9775346at2"/>
<dbReference type="InterPro" id="IPR016024">
    <property type="entry name" value="ARM-type_fold"/>
</dbReference>
<dbReference type="PANTHER" id="PTHR34070:SF1">
    <property type="entry name" value="DNA ALKYLATION REPAIR PROTEIN"/>
    <property type="match status" value="1"/>
</dbReference>
<dbReference type="Gene3D" id="1.25.10.90">
    <property type="match status" value="1"/>
</dbReference>
<dbReference type="PANTHER" id="PTHR34070">
    <property type="entry name" value="ARMADILLO-TYPE FOLD"/>
    <property type="match status" value="1"/>
</dbReference>